<dbReference type="SUPFAM" id="SSF53448">
    <property type="entry name" value="Nucleotide-diphospho-sugar transferases"/>
    <property type="match status" value="1"/>
</dbReference>
<dbReference type="InterPro" id="IPR054566">
    <property type="entry name" value="ManC/GMP-like_b-helix"/>
</dbReference>
<dbReference type="SUPFAM" id="SSF159283">
    <property type="entry name" value="Guanosine diphospho-D-mannose pyrophosphorylase/mannose-6-phosphate isomerase linker domain"/>
    <property type="match status" value="1"/>
</dbReference>
<dbReference type="STRING" id="1802114.A2719_04140"/>
<accession>A0A1G2G345</accession>
<dbReference type="InterPro" id="IPR029044">
    <property type="entry name" value="Nucleotide-diphossugar_trans"/>
</dbReference>
<gene>
    <name evidence="3" type="ORF">A2719_04140</name>
</gene>
<dbReference type="Gene3D" id="3.90.550.10">
    <property type="entry name" value="Spore Coat Polysaccharide Biosynthesis Protein SpsA, Chain A"/>
    <property type="match status" value="1"/>
</dbReference>
<dbReference type="PANTHER" id="PTHR46390">
    <property type="entry name" value="MANNOSE-1-PHOSPHATE GUANYLYLTRANSFERASE"/>
    <property type="match status" value="1"/>
</dbReference>
<evidence type="ECO:0000259" key="1">
    <source>
        <dbReference type="Pfam" id="PF00483"/>
    </source>
</evidence>
<proteinExistence type="predicted"/>
<protein>
    <submittedName>
        <fullName evidence="3">Uncharacterized protein</fullName>
    </submittedName>
</protein>
<dbReference type="AlphaFoldDB" id="A0A1G2G345"/>
<dbReference type="InterPro" id="IPR051161">
    <property type="entry name" value="Mannose-6P_isomerase_type2"/>
</dbReference>
<dbReference type="GO" id="GO:0009298">
    <property type="term" value="P:GDP-mannose biosynthetic process"/>
    <property type="evidence" value="ECO:0007669"/>
    <property type="project" value="TreeGrafter"/>
</dbReference>
<organism evidence="3 4">
    <name type="scientific">Candidatus Ryanbacteria bacterium RIFCSPHIGHO2_01_FULL_45_22</name>
    <dbReference type="NCBI Taxonomy" id="1802114"/>
    <lineage>
        <taxon>Bacteria</taxon>
        <taxon>Candidatus Ryaniibacteriota</taxon>
    </lineage>
</organism>
<feature type="domain" description="Nucleotidyl transferase" evidence="1">
    <location>
        <begin position="14"/>
        <end position="287"/>
    </location>
</feature>
<dbReference type="GO" id="GO:0004475">
    <property type="term" value="F:mannose-1-phosphate guanylyltransferase (GTP) activity"/>
    <property type="evidence" value="ECO:0007669"/>
    <property type="project" value="TreeGrafter"/>
</dbReference>
<dbReference type="EMBL" id="MHNK01000001">
    <property type="protein sequence ID" value="OGZ44577.1"/>
    <property type="molecule type" value="Genomic_DNA"/>
</dbReference>
<dbReference type="Pfam" id="PF00483">
    <property type="entry name" value="NTP_transferase"/>
    <property type="match status" value="1"/>
</dbReference>
<comment type="caution">
    <text evidence="3">The sequence shown here is derived from an EMBL/GenBank/DDBJ whole genome shotgun (WGS) entry which is preliminary data.</text>
</comment>
<sequence length="360" mass="39903">MKREVPKDVSHTYAVVLAGGAGTRLWPLSRKELPKQMQSLVSERSLIDETIARLKGVLPREHIFVSTTQNYAEKITAILPDLPKEHIIIEPVARGKIAALALAASTIQKKDTQAILFVLASDHTIAGISAFQKSIRSAFSYIASHPRDILLVGITPTKPDTSLGYIQRGKKASGGVSHVEKFIEKPSERVAKHYVDSGEYLWNTSYYCMRASTLLEAYGDADPAIIRGITAFLKQKRVSDFLKIPDKAHEMEFLNPARHRLMVMRGTFSWADVGTWESLHHVLMNLNKNSTLTKNTQHVDIASTGSLVVSTADKLVATVGLNNVVVVNTPDVLLVLNKERSRDIKKLLLTLKEKGMGKYL</sequence>
<dbReference type="Proteomes" id="UP000177480">
    <property type="component" value="Unassembled WGS sequence"/>
</dbReference>
<dbReference type="PANTHER" id="PTHR46390:SF1">
    <property type="entry name" value="MANNOSE-1-PHOSPHATE GUANYLYLTRANSFERASE"/>
    <property type="match status" value="1"/>
</dbReference>
<evidence type="ECO:0000313" key="4">
    <source>
        <dbReference type="Proteomes" id="UP000177480"/>
    </source>
</evidence>
<feature type="domain" description="MannoseP isomerase/GMP-like beta-helix" evidence="2">
    <location>
        <begin position="297"/>
        <end position="348"/>
    </location>
</feature>
<name>A0A1G2G345_9BACT</name>
<evidence type="ECO:0000259" key="2">
    <source>
        <dbReference type="Pfam" id="PF22640"/>
    </source>
</evidence>
<dbReference type="Pfam" id="PF22640">
    <property type="entry name" value="ManC_GMP_beta-helix"/>
    <property type="match status" value="1"/>
</dbReference>
<reference evidence="3 4" key="1">
    <citation type="journal article" date="2016" name="Nat. Commun.">
        <title>Thousands of microbial genomes shed light on interconnected biogeochemical processes in an aquifer system.</title>
        <authorList>
            <person name="Anantharaman K."/>
            <person name="Brown C.T."/>
            <person name="Hug L.A."/>
            <person name="Sharon I."/>
            <person name="Castelle C.J."/>
            <person name="Probst A.J."/>
            <person name="Thomas B.C."/>
            <person name="Singh A."/>
            <person name="Wilkins M.J."/>
            <person name="Karaoz U."/>
            <person name="Brodie E.L."/>
            <person name="Williams K.H."/>
            <person name="Hubbard S.S."/>
            <person name="Banfield J.F."/>
        </authorList>
    </citation>
    <scope>NUCLEOTIDE SEQUENCE [LARGE SCALE GENOMIC DNA]</scope>
</reference>
<evidence type="ECO:0000313" key="3">
    <source>
        <dbReference type="EMBL" id="OGZ44577.1"/>
    </source>
</evidence>
<dbReference type="InterPro" id="IPR005835">
    <property type="entry name" value="NTP_transferase_dom"/>
</dbReference>